<protein>
    <submittedName>
        <fullName evidence="1">Uncharacterized protein</fullName>
    </submittedName>
</protein>
<sequence>MIQYIIFNQKEEVEAFGKAVDTELGFPKVVAFADTSELNPSADFTTYATFATPIKKYNAEKYAYPITENILHLVPDQKEMKFDLENWYCDVSTPKNRTV</sequence>
<reference evidence="1 2" key="1">
    <citation type="submission" date="2020-06" db="EMBL/GenBank/DDBJ databases">
        <authorList>
            <person name="Hwang Y.J."/>
        </authorList>
    </citation>
    <scope>NUCLEOTIDE SEQUENCE [LARGE SCALE GENOMIC DNA]</scope>
    <source>
        <strain evidence="1 2">KUDC8001</strain>
    </source>
</reference>
<gene>
    <name evidence="1" type="ORF">HUW48_22980</name>
</gene>
<organism evidence="1 2">
    <name type="scientific">Adhaeribacter radiodurans</name>
    <dbReference type="NCBI Taxonomy" id="2745197"/>
    <lineage>
        <taxon>Bacteria</taxon>
        <taxon>Pseudomonadati</taxon>
        <taxon>Bacteroidota</taxon>
        <taxon>Cytophagia</taxon>
        <taxon>Cytophagales</taxon>
        <taxon>Hymenobacteraceae</taxon>
        <taxon>Adhaeribacter</taxon>
    </lineage>
</organism>
<dbReference type="AlphaFoldDB" id="A0A7L7LCY4"/>
<proteinExistence type="predicted"/>
<dbReference type="KEGG" id="add:HUW48_22980"/>
<dbReference type="RefSeq" id="WP_182413155.1">
    <property type="nucleotide sequence ID" value="NZ_CP055153.1"/>
</dbReference>
<evidence type="ECO:0000313" key="2">
    <source>
        <dbReference type="Proteomes" id="UP000514509"/>
    </source>
</evidence>
<keyword evidence="2" id="KW-1185">Reference proteome</keyword>
<reference evidence="1 2" key="2">
    <citation type="submission" date="2020-08" db="EMBL/GenBank/DDBJ databases">
        <title>Adhaeribacter dokdonensis sp. nov., isolated from the rhizosphere of Elymus tsukushiensis, a plant native to the Dokdo Islands, Republic of Korea.</title>
        <authorList>
            <person name="Ghim S.Y."/>
        </authorList>
    </citation>
    <scope>NUCLEOTIDE SEQUENCE [LARGE SCALE GENOMIC DNA]</scope>
    <source>
        <strain evidence="1 2">KUDC8001</strain>
    </source>
</reference>
<evidence type="ECO:0000313" key="1">
    <source>
        <dbReference type="EMBL" id="QMU30712.1"/>
    </source>
</evidence>
<dbReference type="Proteomes" id="UP000514509">
    <property type="component" value="Chromosome"/>
</dbReference>
<dbReference type="EMBL" id="CP055153">
    <property type="protein sequence ID" value="QMU30712.1"/>
    <property type="molecule type" value="Genomic_DNA"/>
</dbReference>
<name>A0A7L7LCY4_9BACT</name>
<accession>A0A7L7LCY4</accession>